<evidence type="ECO:0000313" key="3">
    <source>
        <dbReference type="RefSeq" id="XP_049314120.1"/>
    </source>
</evidence>
<name>A0ABM3JY12_BACDO</name>
<proteinExistence type="predicted"/>
<dbReference type="SUPFAM" id="SSF49599">
    <property type="entry name" value="TRAF domain-like"/>
    <property type="match status" value="1"/>
</dbReference>
<dbReference type="Gene3D" id="2.60.210.10">
    <property type="entry name" value="Apoptosis, Tumor Necrosis Factor Receptor Associated Protein 2, Chain A"/>
    <property type="match status" value="1"/>
</dbReference>
<feature type="compositionally biased region" description="Low complexity" evidence="1">
    <location>
        <begin position="239"/>
        <end position="264"/>
    </location>
</feature>
<evidence type="ECO:0000256" key="1">
    <source>
        <dbReference type="SAM" id="MobiDB-lite"/>
    </source>
</evidence>
<dbReference type="RefSeq" id="XP_049314120.1">
    <property type="nucleotide sequence ID" value="XM_049458163.1"/>
</dbReference>
<evidence type="ECO:0000313" key="2">
    <source>
        <dbReference type="Proteomes" id="UP001652620"/>
    </source>
</evidence>
<feature type="region of interest" description="Disordered" evidence="1">
    <location>
        <begin position="231"/>
        <end position="299"/>
    </location>
</feature>
<dbReference type="GeneID" id="105227940"/>
<protein>
    <submittedName>
        <fullName evidence="3">Uncharacterized protein LOC105227940</fullName>
    </submittedName>
</protein>
<organism evidence="2 3">
    <name type="scientific">Bactrocera dorsalis</name>
    <name type="common">Oriental fruit fly</name>
    <name type="synonym">Dacus dorsalis</name>
    <dbReference type="NCBI Taxonomy" id="27457"/>
    <lineage>
        <taxon>Eukaryota</taxon>
        <taxon>Metazoa</taxon>
        <taxon>Ecdysozoa</taxon>
        <taxon>Arthropoda</taxon>
        <taxon>Hexapoda</taxon>
        <taxon>Insecta</taxon>
        <taxon>Pterygota</taxon>
        <taxon>Neoptera</taxon>
        <taxon>Endopterygota</taxon>
        <taxon>Diptera</taxon>
        <taxon>Brachycera</taxon>
        <taxon>Muscomorpha</taxon>
        <taxon>Tephritoidea</taxon>
        <taxon>Tephritidae</taxon>
        <taxon>Bactrocera</taxon>
        <taxon>Bactrocera</taxon>
    </lineage>
</organism>
<dbReference type="InterPro" id="IPR008974">
    <property type="entry name" value="TRAF-like"/>
</dbReference>
<accession>A0ABM3JY12</accession>
<gene>
    <name evidence="3" type="primary">LOC105227940</name>
</gene>
<keyword evidence="2" id="KW-1185">Reference proteome</keyword>
<reference evidence="3" key="1">
    <citation type="submission" date="2025-08" db="UniProtKB">
        <authorList>
            <consortium name="RefSeq"/>
        </authorList>
    </citation>
    <scope>IDENTIFICATION</scope>
    <source>
        <tissue evidence="3">Adult</tissue>
    </source>
</reference>
<dbReference type="Proteomes" id="UP001652620">
    <property type="component" value="Chromosome 5"/>
</dbReference>
<sequence>MISVVKYARLLLLPWLLFMVSNCIVNFVVAIGTPTSQRQLQLQQQEAVFAPQQQQQPQQQKQPLQQQQEWYHQQYQRLQQPQQQSYKPAIALSAPTTATSAQLPPEAAKTTAADNFTTTNGVGYTNETVGYAEENESEDAEKLPSEIQKAVCTVTAGEVRASAEAVTTKKLKGVCGSAELKLAFSDLEAKLYKELQDIKILLQHIAQQQGINMPQLLLPPMTFATSTITPPAVSHAQQPTSIPATPHAAATSATPSPTTQTTTTYAQQHKPKQRAKPTTANKPKFQPIVEPKDNAVDTSSAEVSYEYEESSAPMEAEDVLHKKLPQLKSFHTKSQATPIASELLQEVRKFNNTMLSDRELKVFTYYWKLENFTERIESGSSSVVESPVFSIKGKPLHLIAYFQHLHRDFLYLQLTQALKKSSNRNNIFIDMGGLFKEIANDKISFKHKISVLNQHNQRSKDLISQELHNLESGFLIPNSALLNSPFIKNDSLLIQIFLYL</sequence>